<keyword evidence="4 5" id="KW-0472">Membrane</keyword>
<evidence type="ECO:0000256" key="1">
    <source>
        <dbReference type="ARBA" id="ARBA00004141"/>
    </source>
</evidence>
<dbReference type="GO" id="GO:0009403">
    <property type="term" value="P:toxin biosynthetic process"/>
    <property type="evidence" value="ECO:0007669"/>
    <property type="project" value="InterPro"/>
</dbReference>
<dbReference type="GO" id="GO:0016020">
    <property type="term" value="C:membrane"/>
    <property type="evidence" value="ECO:0007669"/>
    <property type="project" value="UniProtKB-SubCell"/>
</dbReference>
<evidence type="ECO:0000256" key="5">
    <source>
        <dbReference type="SAM" id="Phobius"/>
    </source>
</evidence>
<protein>
    <submittedName>
        <fullName evidence="6">Colicin V synthesis protein</fullName>
    </submittedName>
</protein>
<keyword evidence="3 5" id="KW-1133">Transmembrane helix</keyword>
<dbReference type="Proteomes" id="UP000238605">
    <property type="component" value="Unassembled WGS sequence"/>
</dbReference>
<evidence type="ECO:0000313" key="7">
    <source>
        <dbReference type="Proteomes" id="UP000238605"/>
    </source>
</evidence>
<evidence type="ECO:0000313" key="6">
    <source>
        <dbReference type="EMBL" id="PPE67748.1"/>
    </source>
</evidence>
<dbReference type="PANTHER" id="PTHR36926">
    <property type="entry name" value="COLICIN V PRODUCTION PROTEIN"/>
    <property type="match status" value="1"/>
</dbReference>
<dbReference type="PANTHER" id="PTHR36926:SF1">
    <property type="entry name" value="COLICIN V PRODUCTION PROTEIN"/>
    <property type="match status" value="1"/>
</dbReference>
<sequence>MSLLGWVDIALITLLLVSVVLGIIRGLVFEVLALAGWVVAFFAAQWITPLWSAAVPIGTPGSAVNHVATFAIVFIATLFVWGMLAWLIKKLVHASALSLLDRLMGAAFGLVRGVLIALVVALLVTWTPLARSEPWRESHGAELLQQMLQGLKPLMPRELADRLAPR</sequence>
<keyword evidence="7" id="KW-1185">Reference proteome</keyword>
<dbReference type="RefSeq" id="WP_104300663.1">
    <property type="nucleotide sequence ID" value="NZ_PSNX01000002.1"/>
</dbReference>
<proteinExistence type="predicted"/>
<organism evidence="6 7">
    <name type="scientific">Caldimonas caldifontis</name>
    <dbReference type="NCBI Taxonomy" id="1452508"/>
    <lineage>
        <taxon>Bacteria</taxon>
        <taxon>Pseudomonadati</taxon>
        <taxon>Pseudomonadota</taxon>
        <taxon>Betaproteobacteria</taxon>
        <taxon>Burkholderiales</taxon>
        <taxon>Sphaerotilaceae</taxon>
        <taxon>Caldimonas</taxon>
    </lineage>
</organism>
<dbReference type="InterPro" id="IPR003825">
    <property type="entry name" value="Colicin-V_CvpA"/>
</dbReference>
<feature type="transmembrane region" description="Helical" evidence="5">
    <location>
        <begin position="31"/>
        <end position="47"/>
    </location>
</feature>
<feature type="transmembrane region" description="Helical" evidence="5">
    <location>
        <begin position="67"/>
        <end position="88"/>
    </location>
</feature>
<dbReference type="EMBL" id="PSNX01000002">
    <property type="protein sequence ID" value="PPE67748.1"/>
    <property type="molecule type" value="Genomic_DNA"/>
</dbReference>
<evidence type="ECO:0000256" key="2">
    <source>
        <dbReference type="ARBA" id="ARBA00022692"/>
    </source>
</evidence>
<dbReference type="AlphaFoldDB" id="A0A2S5SYP2"/>
<gene>
    <name evidence="6" type="ORF">C1704_02480</name>
</gene>
<feature type="transmembrane region" description="Helical" evidence="5">
    <location>
        <begin position="109"/>
        <end position="129"/>
    </location>
</feature>
<reference evidence="6 7" key="1">
    <citation type="submission" date="2018-02" db="EMBL/GenBank/DDBJ databases">
        <title>Reclassifiation of [Polyangium] brachysporum DSM 7029 as Guopingzhaonella breviflexa gen. nov., sp. nov., a member of the family Comamonadaceae.</title>
        <authorList>
            <person name="Tang B."/>
        </authorList>
    </citation>
    <scope>NUCLEOTIDE SEQUENCE [LARGE SCALE GENOMIC DNA]</scope>
    <source>
        <strain evidence="6 7">BCRC 80649</strain>
    </source>
</reference>
<evidence type="ECO:0000256" key="3">
    <source>
        <dbReference type="ARBA" id="ARBA00022989"/>
    </source>
</evidence>
<comment type="caution">
    <text evidence="6">The sequence shown here is derived from an EMBL/GenBank/DDBJ whole genome shotgun (WGS) entry which is preliminary data.</text>
</comment>
<feature type="transmembrane region" description="Helical" evidence="5">
    <location>
        <begin position="6"/>
        <end position="24"/>
    </location>
</feature>
<keyword evidence="2 5" id="KW-0812">Transmembrane</keyword>
<dbReference type="Pfam" id="PF02674">
    <property type="entry name" value="Colicin_V"/>
    <property type="match status" value="1"/>
</dbReference>
<dbReference type="OrthoDB" id="9810601at2"/>
<evidence type="ECO:0000256" key="4">
    <source>
        <dbReference type="ARBA" id="ARBA00023136"/>
    </source>
</evidence>
<comment type="subcellular location">
    <subcellularLocation>
        <location evidence="1">Membrane</location>
        <topology evidence="1">Multi-pass membrane protein</topology>
    </subcellularLocation>
</comment>
<name>A0A2S5SYP2_9BURK</name>
<accession>A0A2S5SYP2</accession>
<dbReference type="InterPro" id="IPR052719">
    <property type="entry name" value="CvpA-like"/>
</dbReference>